<comment type="caution">
    <text evidence="1">The sequence shown here is derived from an EMBL/GenBank/DDBJ whole genome shotgun (WGS) entry which is preliminary data.</text>
</comment>
<dbReference type="EMBL" id="BGJZ01000238">
    <property type="protein sequence ID" value="GBH11438.1"/>
    <property type="molecule type" value="Genomic_DNA"/>
</dbReference>
<evidence type="ECO:0000313" key="2">
    <source>
        <dbReference type="Proteomes" id="UP000247480"/>
    </source>
</evidence>
<sequence length="44" mass="4550">MTHLIEGTSISTMDGKPVALDGHRCVCGCQLVSTLAATFMSVAP</sequence>
<name>A0A2V0QLD4_PSESF</name>
<gene>
    <name evidence="1" type="ORF">KPSA1_04878</name>
</gene>
<protein>
    <submittedName>
        <fullName evidence="1">Protein involved in lipoprotein release</fullName>
    </submittedName>
</protein>
<keyword evidence="1" id="KW-0449">Lipoprotein</keyword>
<dbReference type="AlphaFoldDB" id="A0A2V0QLD4"/>
<reference evidence="1 2" key="1">
    <citation type="submission" date="2018-04" db="EMBL/GenBank/DDBJ databases">
        <title>Draft genome sequence of Pseudomonas syringae pv. actinidiae biovar 1 strains isolated from kiwifruit in Kagawa prefecture.</title>
        <authorList>
            <person name="Tabuchi M."/>
            <person name="Saito M."/>
            <person name="Fujiwara S."/>
            <person name="Sasa N."/>
            <person name="Akimitsu K."/>
            <person name="Gomi K."/>
            <person name="Konishi-Sugita S."/>
            <person name="Hamano K."/>
            <person name="Kataoka I."/>
        </authorList>
    </citation>
    <scope>NUCLEOTIDE SEQUENCE [LARGE SCALE GENOMIC DNA]</scope>
    <source>
        <strain evidence="1 2">MAFF212206</strain>
    </source>
</reference>
<proteinExistence type="predicted"/>
<dbReference type="Proteomes" id="UP000247480">
    <property type="component" value="Unassembled WGS sequence"/>
</dbReference>
<accession>A0A2V0QLD4</accession>
<organism evidence="1 2">
    <name type="scientific">Pseudomonas syringae pv. actinidiae</name>
    <dbReference type="NCBI Taxonomy" id="103796"/>
    <lineage>
        <taxon>Bacteria</taxon>
        <taxon>Pseudomonadati</taxon>
        <taxon>Pseudomonadota</taxon>
        <taxon>Gammaproteobacteria</taxon>
        <taxon>Pseudomonadales</taxon>
        <taxon>Pseudomonadaceae</taxon>
        <taxon>Pseudomonas</taxon>
        <taxon>Pseudomonas syringae</taxon>
    </lineage>
</organism>
<evidence type="ECO:0000313" key="1">
    <source>
        <dbReference type="EMBL" id="GBH11438.1"/>
    </source>
</evidence>
<dbReference type="Pfam" id="PF05488">
    <property type="entry name" value="PAAR_motif"/>
    <property type="match status" value="1"/>
</dbReference>
<dbReference type="InterPro" id="IPR008727">
    <property type="entry name" value="PAAR_motif"/>
</dbReference>